<evidence type="ECO:0000313" key="3">
    <source>
        <dbReference type="Proteomes" id="UP001239680"/>
    </source>
</evidence>
<proteinExistence type="predicted"/>
<protein>
    <submittedName>
        <fullName evidence="2">Amidohydrolase family protein</fullName>
    </submittedName>
</protein>
<dbReference type="RefSeq" id="WP_306681602.1">
    <property type="nucleotide sequence ID" value="NZ_JAVDBT010000018.1"/>
</dbReference>
<dbReference type="SUPFAM" id="SSF51556">
    <property type="entry name" value="Metallo-dependent hydrolases"/>
    <property type="match status" value="1"/>
</dbReference>
<sequence>MVAQFKALTTEISKGRRPVLLSGGKIVQTGGASAVADILISADGRIANIGTKLDTGADTLRVDVSGMLISPSFIDMHQHLDKTLTLPFTPNPSGTLQGAREAFAVYARTAEPGDIYRRARRTMQRCLSRGTTAIRSHINIDKDARFQGIEALAKLRDEWSGTMTLQLVSFMLAHPKQDFDWLDANIDAAVALGDVVGGTPAVSEAPDVYIDKLFAAAARAGKPVDLHLDEHLNTAALHFDAALDSVERYGMQGRTVFSHVSVLSALPRAEFEKIMQRMIDLKVGAVTLPAANLYLQGRDKDVLPPRGLTRVAELKRGGVTIAAASDNIQDPFVPTGTGDALEIARWTLLAGHLHADELADAHHMITAAPATLMGLQDDHGLKPGAWADLVVTDCDATDTLVAGGADHIMVFAQGRLVSETSVALAEHDPAA</sequence>
<dbReference type="InterPro" id="IPR011059">
    <property type="entry name" value="Metal-dep_hydrolase_composite"/>
</dbReference>
<dbReference type="PANTHER" id="PTHR32027:SF9">
    <property type="entry name" value="BLL3847 PROTEIN"/>
    <property type="match status" value="1"/>
</dbReference>
<dbReference type="Gene3D" id="3.20.20.140">
    <property type="entry name" value="Metal-dependent hydrolases"/>
    <property type="match status" value="1"/>
</dbReference>
<comment type="caution">
    <text evidence="2">The sequence shown here is derived from an EMBL/GenBank/DDBJ whole genome shotgun (WGS) entry which is preliminary data.</text>
</comment>
<accession>A0ABU0W1J6</accession>
<evidence type="ECO:0000313" key="2">
    <source>
        <dbReference type="EMBL" id="MDQ2067891.1"/>
    </source>
</evidence>
<dbReference type="Pfam" id="PF07969">
    <property type="entry name" value="Amidohydro_3"/>
    <property type="match status" value="1"/>
</dbReference>
<dbReference type="InterPro" id="IPR032466">
    <property type="entry name" value="Metal_Hydrolase"/>
</dbReference>
<dbReference type="Gene3D" id="2.30.40.10">
    <property type="entry name" value="Urease, subunit C, domain 1"/>
    <property type="match status" value="1"/>
</dbReference>
<dbReference type="Proteomes" id="UP001239680">
    <property type="component" value="Unassembled WGS sequence"/>
</dbReference>
<organism evidence="2 3">
    <name type="scientific">Pseudogemmobacter lacusdianii</name>
    <dbReference type="NCBI Taxonomy" id="3069608"/>
    <lineage>
        <taxon>Bacteria</taxon>
        <taxon>Pseudomonadati</taxon>
        <taxon>Pseudomonadota</taxon>
        <taxon>Alphaproteobacteria</taxon>
        <taxon>Rhodobacterales</taxon>
        <taxon>Paracoccaceae</taxon>
        <taxon>Pseudogemmobacter</taxon>
    </lineage>
</organism>
<dbReference type="InterPro" id="IPR013108">
    <property type="entry name" value="Amidohydro_3"/>
</dbReference>
<name>A0ABU0W1J6_9RHOB</name>
<gene>
    <name evidence="2" type="ORF">Q9295_16065</name>
</gene>
<reference evidence="2 3" key="1">
    <citation type="submission" date="2023-08" db="EMBL/GenBank/DDBJ databases">
        <title>Characterization of two Paracoccaceae strains isolated from Phycosphere and proposal of Xinfangfangia lacusdiani sp. nov.</title>
        <authorList>
            <person name="Deng Y."/>
            <person name="Zhang Y.Q."/>
        </authorList>
    </citation>
    <scope>NUCLEOTIDE SEQUENCE [LARGE SCALE GENOMIC DNA]</scope>
    <source>
        <strain evidence="2 3">CPCC 101601</strain>
    </source>
</reference>
<dbReference type="InterPro" id="IPR052349">
    <property type="entry name" value="Metallo-hydrolase_Enzymes"/>
</dbReference>
<dbReference type="CDD" id="cd01293">
    <property type="entry name" value="Bact_CD"/>
    <property type="match status" value="1"/>
</dbReference>
<dbReference type="SUPFAM" id="SSF51338">
    <property type="entry name" value="Composite domain of metallo-dependent hydrolases"/>
    <property type="match status" value="1"/>
</dbReference>
<dbReference type="EMBL" id="JAVDBT010000018">
    <property type="protein sequence ID" value="MDQ2067891.1"/>
    <property type="molecule type" value="Genomic_DNA"/>
</dbReference>
<dbReference type="PANTHER" id="PTHR32027">
    <property type="entry name" value="CYTOSINE DEAMINASE"/>
    <property type="match status" value="1"/>
</dbReference>
<keyword evidence="3" id="KW-1185">Reference proteome</keyword>
<feature type="domain" description="Amidohydrolase 3" evidence="1">
    <location>
        <begin position="111"/>
        <end position="398"/>
    </location>
</feature>
<evidence type="ECO:0000259" key="1">
    <source>
        <dbReference type="Pfam" id="PF07969"/>
    </source>
</evidence>